<dbReference type="VEuPathDB" id="FungiDB:UREG_07069"/>
<proteinExistence type="predicted"/>
<dbReference type="Gene3D" id="3.10.129.10">
    <property type="entry name" value="Hotdog Thioesterase"/>
    <property type="match status" value="1"/>
</dbReference>
<evidence type="ECO:0000259" key="1">
    <source>
        <dbReference type="Pfam" id="PF20789"/>
    </source>
</evidence>
<keyword evidence="3" id="KW-1185">Reference proteome</keyword>
<sequence length="152" mass="16982">MSDSYFIGTVARVQSIPRFSSPAALKKTLSALKNPSDLDEQSITKYLKDLADQEARELNSKATSSPSSQALMVPKREIGMMVSLDHTIYFHDRRAFRADDWIFTEMVSPWAGEGRGLVTQRMWARDGTLIATCVQEGVVRLKQDKPATSSKL</sequence>
<dbReference type="GO" id="GO:0005782">
    <property type="term" value="C:peroxisomal matrix"/>
    <property type="evidence" value="ECO:0007669"/>
    <property type="project" value="UniProtKB-SubCell"/>
</dbReference>
<organism evidence="2 3">
    <name type="scientific">Uncinocarpus reesii (strain UAMH 1704)</name>
    <dbReference type="NCBI Taxonomy" id="336963"/>
    <lineage>
        <taxon>Eukaryota</taxon>
        <taxon>Fungi</taxon>
        <taxon>Dikarya</taxon>
        <taxon>Ascomycota</taxon>
        <taxon>Pezizomycotina</taxon>
        <taxon>Eurotiomycetes</taxon>
        <taxon>Eurotiomycetidae</taxon>
        <taxon>Onygenales</taxon>
        <taxon>Onygenaceae</taxon>
        <taxon>Uncinocarpus</taxon>
    </lineage>
</organism>
<dbReference type="GO" id="GO:0006637">
    <property type="term" value="P:acyl-CoA metabolic process"/>
    <property type="evidence" value="ECO:0007669"/>
    <property type="project" value="InterPro"/>
</dbReference>
<dbReference type="PANTHER" id="PTHR11066">
    <property type="entry name" value="ACYL-COA THIOESTERASE"/>
    <property type="match status" value="1"/>
</dbReference>
<dbReference type="GO" id="GO:0047617">
    <property type="term" value="F:fatty acyl-CoA hydrolase activity"/>
    <property type="evidence" value="ECO:0007669"/>
    <property type="project" value="InterPro"/>
</dbReference>
<dbReference type="OrthoDB" id="68328at2759"/>
<dbReference type="InterPro" id="IPR029069">
    <property type="entry name" value="HotDog_dom_sf"/>
</dbReference>
<gene>
    <name evidence="2" type="ORF">UREG_07069</name>
</gene>
<dbReference type="Pfam" id="PF20789">
    <property type="entry name" value="4HBT_3C"/>
    <property type="match status" value="1"/>
</dbReference>
<dbReference type="CDD" id="cd03444">
    <property type="entry name" value="Thioesterase_II_repeat1"/>
    <property type="match status" value="1"/>
</dbReference>
<protein>
    <recommendedName>
        <fullName evidence="1">Acyl-CoA thioesterase-like C-terminal domain-containing protein</fullName>
    </recommendedName>
</protein>
<feature type="domain" description="Acyl-CoA thioesterase-like C-terminal" evidence="1">
    <location>
        <begin position="1"/>
        <end position="139"/>
    </location>
</feature>
<dbReference type="InParanoid" id="C4JY18"/>
<dbReference type="Proteomes" id="UP000002058">
    <property type="component" value="Unassembled WGS sequence"/>
</dbReference>
<evidence type="ECO:0000313" key="3">
    <source>
        <dbReference type="Proteomes" id="UP000002058"/>
    </source>
</evidence>
<dbReference type="InterPro" id="IPR049450">
    <property type="entry name" value="ACOT8-like_C"/>
</dbReference>
<dbReference type="InterPro" id="IPR003703">
    <property type="entry name" value="Acyl_CoA_thio"/>
</dbReference>
<evidence type="ECO:0000313" key="2">
    <source>
        <dbReference type="EMBL" id="EEP82204.1"/>
    </source>
</evidence>
<dbReference type="GO" id="GO:0009062">
    <property type="term" value="P:fatty acid catabolic process"/>
    <property type="evidence" value="ECO:0007669"/>
    <property type="project" value="TreeGrafter"/>
</dbReference>
<accession>C4JY18</accession>
<dbReference type="HOGENOM" id="CLU_032690_3_2_1"/>
<dbReference type="KEGG" id="ure:UREG_07069"/>
<dbReference type="RefSeq" id="XP_002582296.1">
    <property type="nucleotide sequence ID" value="XM_002582250.1"/>
</dbReference>
<dbReference type="STRING" id="336963.C4JY18"/>
<reference evidence="3" key="1">
    <citation type="journal article" date="2009" name="Genome Res.">
        <title>Comparative genomic analyses of the human fungal pathogens Coccidioides and their relatives.</title>
        <authorList>
            <person name="Sharpton T.J."/>
            <person name="Stajich J.E."/>
            <person name="Rounsley S.D."/>
            <person name="Gardner M.J."/>
            <person name="Wortman J.R."/>
            <person name="Jordar V.S."/>
            <person name="Maiti R."/>
            <person name="Kodira C.D."/>
            <person name="Neafsey D.E."/>
            <person name="Zeng Q."/>
            <person name="Hung C.-Y."/>
            <person name="McMahan C."/>
            <person name="Muszewska A."/>
            <person name="Grynberg M."/>
            <person name="Mandel M.A."/>
            <person name="Kellner E.M."/>
            <person name="Barker B.M."/>
            <person name="Galgiani J.N."/>
            <person name="Orbach M.J."/>
            <person name="Kirkland T.N."/>
            <person name="Cole G.T."/>
            <person name="Henn M.R."/>
            <person name="Birren B.W."/>
            <person name="Taylor J.W."/>
        </authorList>
    </citation>
    <scope>NUCLEOTIDE SEQUENCE [LARGE SCALE GENOMIC DNA]</scope>
    <source>
        <strain evidence="3">UAMH 1704</strain>
    </source>
</reference>
<dbReference type="GeneID" id="8444595"/>
<dbReference type="EMBL" id="CH476619">
    <property type="protein sequence ID" value="EEP82204.1"/>
    <property type="molecule type" value="Genomic_DNA"/>
</dbReference>
<dbReference type="PANTHER" id="PTHR11066:SF34">
    <property type="entry name" value="ACYL-COENZYME A THIOESTERASE 8"/>
    <property type="match status" value="1"/>
</dbReference>
<dbReference type="AlphaFoldDB" id="C4JY18"/>
<name>C4JY18_UNCRE</name>
<dbReference type="SUPFAM" id="SSF54637">
    <property type="entry name" value="Thioesterase/thiol ester dehydrase-isomerase"/>
    <property type="match status" value="1"/>
</dbReference>
<dbReference type="eggNOG" id="KOG3016">
    <property type="taxonomic scope" value="Eukaryota"/>
</dbReference>